<evidence type="ECO:0000313" key="3">
    <source>
        <dbReference type="Proteomes" id="UP000186922"/>
    </source>
</evidence>
<comment type="caution">
    <text evidence="2">The sequence shown here is derived from an EMBL/GenBank/DDBJ whole genome shotgun (WGS) entry which is preliminary data.</text>
</comment>
<evidence type="ECO:0000313" key="2">
    <source>
        <dbReference type="EMBL" id="GAV04848.1"/>
    </source>
</evidence>
<dbReference type="AlphaFoldDB" id="A0A1D1VYE4"/>
<dbReference type="Proteomes" id="UP000186922">
    <property type="component" value="Unassembled WGS sequence"/>
</dbReference>
<dbReference type="STRING" id="947166.A0A1D1VYE4"/>
<dbReference type="Pfam" id="PF08385">
    <property type="entry name" value="DHC_N1"/>
    <property type="match status" value="1"/>
</dbReference>
<feature type="domain" description="Dynein heavy chain tail" evidence="1">
    <location>
        <begin position="25"/>
        <end position="231"/>
    </location>
</feature>
<accession>A0A1D1VYE4</accession>
<protein>
    <recommendedName>
        <fullName evidence="1">Dynein heavy chain tail domain-containing protein</fullName>
    </recommendedName>
</protein>
<proteinExistence type="predicted"/>
<organism evidence="2 3">
    <name type="scientific">Ramazzottius varieornatus</name>
    <name type="common">Water bear</name>
    <name type="synonym">Tardigrade</name>
    <dbReference type="NCBI Taxonomy" id="947166"/>
    <lineage>
        <taxon>Eukaryota</taxon>
        <taxon>Metazoa</taxon>
        <taxon>Ecdysozoa</taxon>
        <taxon>Tardigrada</taxon>
        <taxon>Eutardigrada</taxon>
        <taxon>Parachela</taxon>
        <taxon>Hypsibioidea</taxon>
        <taxon>Ramazzottiidae</taxon>
        <taxon>Ramazzottius</taxon>
    </lineage>
</organism>
<sequence>MEEEYRYWLNLSSTTNRSVSVILSALSDLVKSYNDIASAALKDVPEILENVDVQLSKLWKDRALIKAAFTEDRARRIFALFDEQCVSVLQSSAEKDKIWTADSSEAEEFLTDCLAICNKWSDVCRALTEELWPEDERNRWTSGLVKAESTEKLRQRLDQIRTIKATVEEVADLLGSTLDKPHPSEVFMKIDNLNVGKGGDEVWTAAFRNFDQKMSRYDDVIAERLKKKFYNPTADSRQVC</sequence>
<evidence type="ECO:0000259" key="1">
    <source>
        <dbReference type="Pfam" id="PF08385"/>
    </source>
</evidence>
<dbReference type="InterPro" id="IPR013594">
    <property type="entry name" value="Dynein_heavy_tail"/>
</dbReference>
<gene>
    <name evidence="2" type="primary">RvY_15061</name>
    <name evidence="2" type="synonym">RvY_15061.1</name>
    <name evidence="2" type="ORF">RvY_15061-1</name>
</gene>
<reference evidence="2 3" key="1">
    <citation type="journal article" date="2016" name="Nat. Commun.">
        <title>Extremotolerant tardigrade genome and improved radiotolerance of human cultured cells by tardigrade-unique protein.</title>
        <authorList>
            <person name="Hashimoto T."/>
            <person name="Horikawa D.D."/>
            <person name="Saito Y."/>
            <person name="Kuwahara H."/>
            <person name="Kozuka-Hata H."/>
            <person name="Shin-I T."/>
            <person name="Minakuchi Y."/>
            <person name="Ohishi K."/>
            <person name="Motoyama A."/>
            <person name="Aizu T."/>
            <person name="Enomoto A."/>
            <person name="Kondo K."/>
            <person name="Tanaka S."/>
            <person name="Hara Y."/>
            <person name="Koshikawa S."/>
            <person name="Sagara H."/>
            <person name="Miura T."/>
            <person name="Yokobori S."/>
            <person name="Miyagawa K."/>
            <person name="Suzuki Y."/>
            <person name="Kubo T."/>
            <person name="Oyama M."/>
            <person name="Kohara Y."/>
            <person name="Fujiyama A."/>
            <person name="Arakawa K."/>
            <person name="Katayama T."/>
            <person name="Toyoda A."/>
            <person name="Kunieda T."/>
        </authorList>
    </citation>
    <scope>NUCLEOTIDE SEQUENCE [LARGE SCALE GENOMIC DNA]</scope>
    <source>
        <strain evidence="2 3">YOKOZUNA-1</strain>
    </source>
</reference>
<keyword evidence="3" id="KW-1185">Reference proteome</keyword>
<dbReference type="EMBL" id="BDGG01000011">
    <property type="protein sequence ID" value="GAV04848.1"/>
    <property type="molecule type" value="Genomic_DNA"/>
</dbReference>
<name>A0A1D1VYE4_RAMVA</name>